<name>A0A1R2AXR0_9CILI</name>
<evidence type="ECO:0000256" key="1">
    <source>
        <dbReference type="SAM" id="SignalP"/>
    </source>
</evidence>
<proteinExistence type="predicted"/>
<evidence type="ECO:0000313" key="3">
    <source>
        <dbReference type="Proteomes" id="UP000187209"/>
    </source>
</evidence>
<evidence type="ECO:0000313" key="2">
    <source>
        <dbReference type="EMBL" id="OMJ69245.1"/>
    </source>
</evidence>
<protein>
    <submittedName>
        <fullName evidence="2">Uncharacterized protein</fullName>
    </submittedName>
</protein>
<sequence length="125" mass="14269">MWILLLSLGVIVSGYTRKETACYVLVTQFMEKKAQEIQETFSRDPNADSLGLINCMVKDSFTRCNNTITSSQASKANKYGALEELLPLVEFDVNDYKGKKVEPNYDFIKEFRKIQSEVPTRSNDL</sequence>
<comment type="caution">
    <text evidence="2">The sequence shown here is derived from an EMBL/GenBank/DDBJ whole genome shotgun (WGS) entry which is preliminary data.</text>
</comment>
<dbReference type="EMBL" id="MPUH01001222">
    <property type="protein sequence ID" value="OMJ69245.1"/>
    <property type="molecule type" value="Genomic_DNA"/>
</dbReference>
<keyword evidence="1" id="KW-0732">Signal</keyword>
<gene>
    <name evidence="2" type="ORF">SteCoe_33078</name>
</gene>
<keyword evidence="3" id="KW-1185">Reference proteome</keyword>
<feature type="chain" id="PRO_5012435713" evidence="1">
    <location>
        <begin position="17"/>
        <end position="125"/>
    </location>
</feature>
<reference evidence="2 3" key="1">
    <citation type="submission" date="2016-11" db="EMBL/GenBank/DDBJ databases">
        <title>The macronuclear genome of Stentor coeruleus: a giant cell with tiny introns.</title>
        <authorList>
            <person name="Slabodnick M."/>
            <person name="Ruby J.G."/>
            <person name="Reiff S.B."/>
            <person name="Swart E.C."/>
            <person name="Gosai S."/>
            <person name="Prabakaran S."/>
            <person name="Witkowska E."/>
            <person name="Larue G.E."/>
            <person name="Fisher S."/>
            <person name="Freeman R.M."/>
            <person name="Gunawardena J."/>
            <person name="Chu W."/>
            <person name="Stover N.A."/>
            <person name="Gregory B.D."/>
            <person name="Nowacki M."/>
            <person name="Derisi J."/>
            <person name="Roy S.W."/>
            <person name="Marshall W.F."/>
            <person name="Sood P."/>
        </authorList>
    </citation>
    <scope>NUCLEOTIDE SEQUENCE [LARGE SCALE GENOMIC DNA]</scope>
    <source>
        <strain evidence="2">WM001</strain>
    </source>
</reference>
<accession>A0A1R2AXR0</accession>
<feature type="signal peptide" evidence="1">
    <location>
        <begin position="1"/>
        <end position="16"/>
    </location>
</feature>
<organism evidence="2 3">
    <name type="scientific">Stentor coeruleus</name>
    <dbReference type="NCBI Taxonomy" id="5963"/>
    <lineage>
        <taxon>Eukaryota</taxon>
        <taxon>Sar</taxon>
        <taxon>Alveolata</taxon>
        <taxon>Ciliophora</taxon>
        <taxon>Postciliodesmatophora</taxon>
        <taxon>Heterotrichea</taxon>
        <taxon>Heterotrichida</taxon>
        <taxon>Stentoridae</taxon>
        <taxon>Stentor</taxon>
    </lineage>
</organism>
<dbReference type="AlphaFoldDB" id="A0A1R2AXR0"/>
<dbReference type="Proteomes" id="UP000187209">
    <property type="component" value="Unassembled WGS sequence"/>
</dbReference>